<dbReference type="PANTHER" id="PTHR47705:SF1">
    <property type="entry name" value="PNP_UDP_1 DOMAIN-CONTAINING PROTEIN"/>
    <property type="match status" value="1"/>
</dbReference>
<sequence>MNQVFRTREINAHTVVQGNENLVNVAYRDPASSLPPATVGIVTALTEEYDAVKVMFGGMTPYPVPGDPTAYATGYVPSRDPDRSHLVVATVLPEGGNDIAATVCTNLSRSFPSMKCVLFAGIAAGIPNLERPGQHVRLGDVVVPWAIIDYDHVDVRPEGTQVRPGFPEPSPRMTAAVNRLLAHDRAGQHPWEPWLDTTRRPELARFRRPDDRTDVLYASDESGRVLKHPRRKDSGHRRGVPKVHRGNIGSADRSLRDASVRDELARRHDLRAVEMEIKGLGRAGFLNGLEWYVVRGISDYGDSRTTPLWRNYASLAAAAFTLALLGECDPFDSGHGRDARWATTGGCP</sequence>
<accession>A0A543CUF8</accession>
<keyword evidence="4" id="KW-1185">Reference proteome</keyword>
<dbReference type="Pfam" id="PF01048">
    <property type="entry name" value="PNP_UDP_1"/>
    <property type="match status" value="1"/>
</dbReference>
<feature type="domain" description="Nucleoside phosphorylase" evidence="2">
    <location>
        <begin position="39"/>
        <end position="303"/>
    </location>
</feature>
<comment type="caution">
    <text evidence="3">The sequence shown here is derived from an EMBL/GenBank/DDBJ whole genome shotgun (WGS) entry which is preliminary data.</text>
</comment>
<gene>
    <name evidence="3" type="ORF">FB559_6473</name>
</gene>
<dbReference type="Gene3D" id="3.40.50.1580">
    <property type="entry name" value="Nucleoside phosphorylase domain"/>
    <property type="match status" value="1"/>
</dbReference>
<dbReference type="SUPFAM" id="SSF53167">
    <property type="entry name" value="Purine and uridine phosphorylases"/>
    <property type="match status" value="1"/>
</dbReference>
<proteinExistence type="predicted"/>
<dbReference type="Proteomes" id="UP000316096">
    <property type="component" value="Unassembled WGS sequence"/>
</dbReference>
<dbReference type="EMBL" id="VFOZ01000001">
    <property type="protein sequence ID" value="TQM00752.1"/>
    <property type="molecule type" value="Genomic_DNA"/>
</dbReference>
<feature type="region of interest" description="Disordered" evidence="1">
    <location>
        <begin position="225"/>
        <end position="254"/>
    </location>
</feature>
<protein>
    <submittedName>
        <fullName evidence="3">Nucleoside phosphorylase</fullName>
    </submittedName>
</protein>
<dbReference type="PANTHER" id="PTHR47705">
    <property type="entry name" value="AGAP000321-PA"/>
    <property type="match status" value="1"/>
</dbReference>
<dbReference type="GO" id="GO:0003824">
    <property type="term" value="F:catalytic activity"/>
    <property type="evidence" value="ECO:0007669"/>
    <property type="project" value="InterPro"/>
</dbReference>
<evidence type="ECO:0000259" key="2">
    <source>
        <dbReference type="Pfam" id="PF01048"/>
    </source>
</evidence>
<dbReference type="InterPro" id="IPR000845">
    <property type="entry name" value="Nucleoside_phosphorylase_d"/>
</dbReference>
<feature type="compositionally biased region" description="Basic residues" evidence="1">
    <location>
        <begin position="225"/>
        <end position="245"/>
    </location>
</feature>
<evidence type="ECO:0000313" key="4">
    <source>
        <dbReference type="Proteomes" id="UP000316096"/>
    </source>
</evidence>
<name>A0A543CUF8_9ACTN</name>
<reference evidence="3 4" key="1">
    <citation type="submission" date="2019-06" db="EMBL/GenBank/DDBJ databases">
        <title>Sequencing the genomes of 1000 actinobacteria strains.</title>
        <authorList>
            <person name="Klenk H.-P."/>
        </authorList>
    </citation>
    <scope>NUCLEOTIDE SEQUENCE [LARGE SCALE GENOMIC DNA]</scope>
    <source>
        <strain evidence="3 4">DSM 102200</strain>
    </source>
</reference>
<evidence type="ECO:0000313" key="3">
    <source>
        <dbReference type="EMBL" id="TQM00752.1"/>
    </source>
</evidence>
<evidence type="ECO:0000256" key="1">
    <source>
        <dbReference type="SAM" id="MobiDB-lite"/>
    </source>
</evidence>
<dbReference type="GO" id="GO:0009116">
    <property type="term" value="P:nucleoside metabolic process"/>
    <property type="evidence" value="ECO:0007669"/>
    <property type="project" value="InterPro"/>
</dbReference>
<dbReference type="InterPro" id="IPR035994">
    <property type="entry name" value="Nucleoside_phosphorylase_sf"/>
</dbReference>
<dbReference type="AlphaFoldDB" id="A0A543CUF8"/>
<organism evidence="3 4">
    <name type="scientific">Actinoallomurus bryophytorum</name>
    <dbReference type="NCBI Taxonomy" id="1490222"/>
    <lineage>
        <taxon>Bacteria</taxon>
        <taxon>Bacillati</taxon>
        <taxon>Actinomycetota</taxon>
        <taxon>Actinomycetes</taxon>
        <taxon>Streptosporangiales</taxon>
        <taxon>Thermomonosporaceae</taxon>
        <taxon>Actinoallomurus</taxon>
    </lineage>
</organism>